<protein>
    <submittedName>
        <fullName evidence="17">Thyroid hormone receptor-associated protein 3-like isoform X1</fullName>
    </submittedName>
</protein>
<evidence type="ECO:0000256" key="3">
    <source>
        <dbReference type="ARBA" id="ARBA00006481"/>
    </source>
</evidence>
<accession>A0A6I9MFR6</accession>
<comment type="subcellular location">
    <subcellularLocation>
        <location evidence="2">Cytoplasm</location>
    </subcellularLocation>
    <subcellularLocation>
        <location evidence="1">Nucleus</location>
    </subcellularLocation>
</comment>
<dbReference type="GO" id="GO:0045944">
    <property type="term" value="P:positive regulation of transcription by RNA polymerase II"/>
    <property type="evidence" value="ECO:0007669"/>
    <property type="project" value="TreeGrafter"/>
</dbReference>
<evidence type="ECO:0000256" key="6">
    <source>
        <dbReference type="ARBA" id="ARBA00022490"/>
    </source>
</evidence>
<dbReference type="GO" id="GO:0006417">
    <property type="term" value="P:regulation of translation"/>
    <property type="evidence" value="ECO:0007669"/>
    <property type="project" value="UniProtKB-KW"/>
</dbReference>
<proteinExistence type="inferred from homology"/>
<evidence type="ECO:0000313" key="17">
    <source>
        <dbReference type="RefSeq" id="XP_010765379.1"/>
    </source>
</evidence>
<feature type="compositionally biased region" description="Basic and acidic residues" evidence="14">
    <location>
        <begin position="63"/>
        <end position="125"/>
    </location>
</feature>
<dbReference type="GO" id="GO:0003729">
    <property type="term" value="F:mRNA binding"/>
    <property type="evidence" value="ECO:0007669"/>
    <property type="project" value="InterPro"/>
</dbReference>
<comment type="similarity">
    <text evidence="4">Belongs to the CASC3 family.</text>
</comment>
<sequence length="320" mass="36698">MFSCTAQHFPSPGMTINERFTMYQRRAAEKELMKPRKSPEIHRRIDVSPRAFKKHSQLFEAMKSSEDGTYKDVVDKVKEDPMDLRLDIERRKKYSSHDREYKQDRGRDVGESPDSSRERSLDKFSKSRKRSKKSEKKRSRSSSSSSSSSSKTQKEDLPHGKSDPKEKAFDRGRLGQTESTGPDEGGRPRGGFHVRIRGRSWNGGNNQGNSSHSNAMANMEVDPKAEDWDPEFTPKSRKYYLHDDREREAELKWFENRGRGRGSASRGRARFIIRKAAGGPNTDSPKRAHDKFQINGEQGSAQEEERQQDHKDGGMEGEKT</sequence>
<evidence type="ECO:0000256" key="14">
    <source>
        <dbReference type="SAM" id="MobiDB-lite"/>
    </source>
</evidence>
<evidence type="ECO:0000256" key="5">
    <source>
        <dbReference type="ARBA" id="ARBA00022448"/>
    </source>
</evidence>
<organism evidence="16 17">
    <name type="scientific">Notothenia coriiceps</name>
    <name type="common">black rockcod</name>
    <dbReference type="NCBI Taxonomy" id="8208"/>
    <lineage>
        <taxon>Eukaryota</taxon>
        <taxon>Metazoa</taxon>
        <taxon>Chordata</taxon>
        <taxon>Craniata</taxon>
        <taxon>Vertebrata</taxon>
        <taxon>Euteleostomi</taxon>
        <taxon>Actinopterygii</taxon>
        <taxon>Neopterygii</taxon>
        <taxon>Teleostei</taxon>
        <taxon>Neoteleostei</taxon>
        <taxon>Acanthomorphata</taxon>
        <taxon>Eupercaria</taxon>
        <taxon>Perciformes</taxon>
        <taxon>Notothenioidei</taxon>
        <taxon>Nototheniidae</taxon>
        <taxon>Notothenia</taxon>
    </lineage>
</organism>
<keyword evidence="13" id="KW-0539">Nucleus</keyword>
<dbReference type="RefSeq" id="XP_010765379.1">
    <property type="nucleotide sequence ID" value="XM_010767077.1"/>
</dbReference>
<feature type="compositionally biased region" description="Basic and acidic residues" evidence="14">
    <location>
        <begin position="152"/>
        <end position="173"/>
    </location>
</feature>
<comment type="similarity">
    <text evidence="3">Belongs to the BCLAF1/THRAP3 family.</text>
</comment>
<dbReference type="OrthoDB" id="9948513at2759"/>
<dbReference type="GO" id="GO:0035145">
    <property type="term" value="C:exon-exon junction complex"/>
    <property type="evidence" value="ECO:0007669"/>
    <property type="project" value="InterPro"/>
</dbReference>
<dbReference type="AlphaFoldDB" id="A0A6I9MFR6"/>
<feature type="compositionally biased region" description="Low complexity" evidence="14">
    <location>
        <begin position="141"/>
        <end position="151"/>
    </location>
</feature>
<reference evidence="17" key="1">
    <citation type="submission" date="2025-08" db="UniProtKB">
        <authorList>
            <consortium name="RefSeq"/>
        </authorList>
    </citation>
    <scope>IDENTIFICATION</scope>
    <source>
        <tissue evidence="17">Muscle</tissue>
    </source>
</reference>
<feature type="domain" description="Btz" evidence="15">
    <location>
        <begin position="212"/>
        <end position="310"/>
    </location>
</feature>
<dbReference type="GO" id="GO:0008380">
    <property type="term" value="P:RNA splicing"/>
    <property type="evidence" value="ECO:0007669"/>
    <property type="project" value="UniProtKB-KW"/>
</dbReference>
<keyword evidence="11" id="KW-0866">Nonsense-mediated mRNA decay</keyword>
<evidence type="ECO:0000256" key="10">
    <source>
        <dbReference type="ARBA" id="ARBA00022884"/>
    </source>
</evidence>
<keyword evidence="6" id="KW-0963">Cytoplasm</keyword>
<feature type="region of interest" description="Disordered" evidence="14">
    <location>
        <begin position="258"/>
        <end position="320"/>
    </location>
</feature>
<dbReference type="GO" id="GO:0003677">
    <property type="term" value="F:DNA binding"/>
    <property type="evidence" value="ECO:0007669"/>
    <property type="project" value="TreeGrafter"/>
</dbReference>
<dbReference type="PANTHER" id="PTHR15268:SF16">
    <property type="entry name" value="THYROID HORMONE RECEPTOR-ASSOCIATED PROTEIN 3"/>
    <property type="match status" value="1"/>
</dbReference>
<keyword evidence="16" id="KW-1185">Reference proteome</keyword>
<feature type="region of interest" description="Disordered" evidence="14">
    <location>
        <begin position="60"/>
        <end position="232"/>
    </location>
</feature>
<dbReference type="GO" id="GO:0000184">
    <property type="term" value="P:nuclear-transcribed mRNA catabolic process, nonsense-mediated decay"/>
    <property type="evidence" value="ECO:0007669"/>
    <property type="project" value="UniProtKB-KW"/>
</dbReference>
<evidence type="ECO:0000256" key="7">
    <source>
        <dbReference type="ARBA" id="ARBA00022664"/>
    </source>
</evidence>
<evidence type="ECO:0000256" key="1">
    <source>
        <dbReference type="ARBA" id="ARBA00004123"/>
    </source>
</evidence>
<feature type="compositionally biased region" description="Basic and acidic residues" evidence="14">
    <location>
        <begin position="303"/>
        <end position="320"/>
    </location>
</feature>
<feature type="compositionally biased region" description="Basic residues" evidence="14">
    <location>
        <begin position="126"/>
        <end position="140"/>
    </location>
</feature>
<feature type="region of interest" description="Disordered" evidence="14">
    <location>
        <begin position="30"/>
        <end position="49"/>
    </location>
</feature>
<name>A0A6I9MFR6_9TELE</name>
<keyword evidence="8" id="KW-0509">mRNA transport</keyword>
<evidence type="ECO:0000259" key="15">
    <source>
        <dbReference type="Pfam" id="PF09405"/>
    </source>
</evidence>
<dbReference type="GO" id="GO:0016592">
    <property type="term" value="C:mediator complex"/>
    <property type="evidence" value="ECO:0007669"/>
    <property type="project" value="TreeGrafter"/>
</dbReference>
<evidence type="ECO:0000313" key="16">
    <source>
        <dbReference type="Proteomes" id="UP000504611"/>
    </source>
</evidence>
<keyword evidence="10" id="KW-0694">RNA-binding</keyword>
<dbReference type="PANTHER" id="PTHR15268">
    <property type="entry name" value="THRAP3/BCLAF1"/>
    <property type="match status" value="1"/>
</dbReference>
<evidence type="ECO:0000256" key="8">
    <source>
        <dbReference type="ARBA" id="ARBA00022816"/>
    </source>
</evidence>
<dbReference type="GO" id="GO:0006397">
    <property type="term" value="P:mRNA processing"/>
    <property type="evidence" value="ECO:0007669"/>
    <property type="project" value="UniProtKB-KW"/>
</dbReference>
<evidence type="ECO:0000256" key="9">
    <source>
        <dbReference type="ARBA" id="ARBA00022845"/>
    </source>
</evidence>
<evidence type="ECO:0000256" key="11">
    <source>
        <dbReference type="ARBA" id="ARBA00023161"/>
    </source>
</evidence>
<dbReference type="Pfam" id="PF09405">
    <property type="entry name" value="Btz"/>
    <property type="match status" value="1"/>
</dbReference>
<evidence type="ECO:0000256" key="2">
    <source>
        <dbReference type="ARBA" id="ARBA00004496"/>
    </source>
</evidence>
<evidence type="ECO:0000256" key="13">
    <source>
        <dbReference type="ARBA" id="ARBA00023242"/>
    </source>
</evidence>
<dbReference type="GO" id="GO:0003712">
    <property type="term" value="F:transcription coregulator activity"/>
    <property type="evidence" value="ECO:0007669"/>
    <property type="project" value="TreeGrafter"/>
</dbReference>
<dbReference type="GeneID" id="104941910"/>
<evidence type="ECO:0000256" key="12">
    <source>
        <dbReference type="ARBA" id="ARBA00023187"/>
    </source>
</evidence>
<keyword evidence="9" id="KW-0810">Translation regulation</keyword>
<dbReference type="GO" id="GO:0051028">
    <property type="term" value="P:mRNA transport"/>
    <property type="evidence" value="ECO:0007669"/>
    <property type="project" value="UniProtKB-KW"/>
</dbReference>
<dbReference type="InterPro" id="IPR029199">
    <property type="entry name" value="THRAP3_BCLAF1"/>
</dbReference>
<dbReference type="Proteomes" id="UP000504611">
    <property type="component" value="Unplaced"/>
</dbReference>
<keyword evidence="7" id="KW-0507">mRNA processing</keyword>
<keyword evidence="5" id="KW-0813">Transport</keyword>
<keyword evidence="12" id="KW-0508">mRNA splicing</keyword>
<feature type="compositionally biased region" description="Basic and acidic residues" evidence="14">
    <location>
        <begin position="30"/>
        <end position="47"/>
    </location>
</feature>
<feature type="compositionally biased region" description="Low complexity" evidence="14">
    <location>
        <begin position="199"/>
        <end position="214"/>
    </location>
</feature>
<gene>
    <name evidence="17" type="primary">LOC104941910</name>
</gene>
<dbReference type="InterPro" id="IPR018545">
    <property type="entry name" value="Btz_dom"/>
</dbReference>
<dbReference type="GO" id="GO:0005737">
    <property type="term" value="C:cytoplasm"/>
    <property type="evidence" value="ECO:0007669"/>
    <property type="project" value="UniProtKB-SubCell"/>
</dbReference>
<dbReference type="KEGG" id="ncc:104941910"/>
<evidence type="ECO:0000256" key="4">
    <source>
        <dbReference type="ARBA" id="ARBA00009548"/>
    </source>
</evidence>
<dbReference type="Pfam" id="PF15440">
    <property type="entry name" value="THRAP3_BCLAF1"/>
    <property type="match status" value="1"/>
</dbReference>